<protein>
    <submittedName>
        <fullName evidence="2">Uncharacterized protein</fullName>
    </submittedName>
</protein>
<evidence type="ECO:0000256" key="1">
    <source>
        <dbReference type="SAM" id="Phobius"/>
    </source>
</evidence>
<proteinExistence type="predicted"/>
<dbReference type="EMBL" id="AP028907">
    <property type="protein sequence ID" value="BES81364.1"/>
    <property type="molecule type" value="Genomic_DNA"/>
</dbReference>
<keyword evidence="1" id="KW-0472">Membrane</keyword>
<keyword evidence="1" id="KW-1133">Transmembrane helix</keyword>
<accession>A0ABN6ZM59</accession>
<dbReference type="Proteomes" id="UP001341135">
    <property type="component" value="Chromosome"/>
</dbReference>
<evidence type="ECO:0000313" key="2">
    <source>
        <dbReference type="EMBL" id="BES81364.1"/>
    </source>
</evidence>
<keyword evidence="3" id="KW-1185">Reference proteome</keyword>
<organism evidence="2 3">
    <name type="scientific">Pyrodictium abyssi</name>
    <dbReference type="NCBI Taxonomy" id="54256"/>
    <lineage>
        <taxon>Archaea</taxon>
        <taxon>Thermoproteota</taxon>
        <taxon>Thermoprotei</taxon>
        <taxon>Desulfurococcales</taxon>
        <taxon>Pyrodictiaceae</taxon>
        <taxon>Pyrodictium</taxon>
    </lineage>
</organism>
<evidence type="ECO:0000313" key="3">
    <source>
        <dbReference type="Proteomes" id="UP001341135"/>
    </source>
</evidence>
<feature type="transmembrane region" description="Helical" evidence="1">
    <location>
        <begin position="43"/>
        <end position="63"/>
    </location>
</feature>
<keyword evidence="1" id="KW-0812">Transmembrane</keyword>
<sequence length="73" mass="7754">MKTVPRPSSPLARGMAVFNAVLVPIAACSLYMVYLGATRDSSLLLATGTLLTIISPFLAYTIARRILAKLSSV</sequence>
<name>A0ABN6ZM59_9CREN</name>
<reference evidence="2 3" key="1">
    <citation type="submission" date="2023-09" db="EMBL/GenBank/DDBJ databases">
        <title>Pyrofollis japonicus gen. nov. sp. nov., a novel member of the family Pyrodictiaceae isolated from the Iheya North hydrothermal field.</title>
        <authorList>
            <person name="Miyazaki U."/>
            <person name="Sanari M."/>
            <person name="Tame A."/>
            <person name="Kitajima M."/>
            <person name="Okamoto A."/>
            <person name="Sawayama S."/>
            <person name="Miyazaki J."/>
            <person name="Takai K."/>
            <person name="Nakagawa S."/>
        </authorList>
    </citation>
    <scope>NUCLEOTIDE SEQUENCE [LARGE SCALE GENOMIC DNA]</scope>
    <source>
        <strain evidence="2 3">AV2</strain>
    </source>
</reference>
<feature type="transmembrane region" description="Helical" evidence="1">
    <location>
        <begin position="12"/>
        <end position="37"/>
    </location>
</feature>
<gene>
    <name evidence="2" type="ORF">PABY_09310</name>
</gene>